<dbReference type="AlphaFoldDB" id="A0A7Y9GNN4"/>
<comment type="caution">
    <text evidence="2">The sequence shown here is derived from an EMBL/GenBank/DDBJ whole genome shotgun (WGS) entry which is preliminary data.</text>
</comment>
<protein>
    <submittedName>
        <fullName evidence="2">Uncharacterized protein</fullName>
    </submittedName>
</protein>
<feature type="compositionally biased region" description="Basic and acidic residues" evidence="1">
    <location>
        <begin position="25"/>
        <end position="46"/>
    </location>
</feature>
<gene>
    <name evidence="2" type="ORF">BJ991_001659</name>
</gene>
<organism evidence="2 3">
    <name type="scientific">Microbacterium immunditiarum</name>
    <dbReference type="NCBI Taxonomy" id="337480"/>
    <lineage>
        <taxon>Bacteria</taxon>
        <taxon>Bacillati</taxon>
        <taxon>Actinomycetota</taxon>
        <taxon>Actinomycetes</taxon>
        <taxon>Micrococcales</taxon>
        <taxon>Microbacteriaceae</taxon>
        <taxon>Microbacterium</taxon>
    </lineage>
</organism>
<dbReference type="RefSeq" id="WP_179489099.1">
    <property type="nucleotide sequence ID" value="NZ_JACCBV010000001.1"/>
</dbReference>
<proteinExistence type="predicted"/>
<keyword evidence="3" id="KW-1185">Reference proteome</keyword>
<evidence type="ECO:0000313" key="2">
    <source>
        <dbReference type="EMBL" id="NYE19631.1"/>
    </source>
</evidence>
<dbReference type="EMBL" id="JACCBV010000001">
    <property type="protein sequence ID" value="NYE19631.1"/>
    <property type="molecule type" value="Genomic_DNA"/>
</dbReference>
<dbReference type="Proteomes" id="UP000576969">
    <property type="component" value="Unassembled WGS sequence"/>
</dbReference>
<evidence type="ECO:0000256" key="1">
    <source>
        <dbReference type="SAM" id="MobiDB-lite"/>
    </source>
</evidence>
<name>A0A7Y9GNN4_9MICO</name>
<reference evidence="2 3" key="1">
    <citation type="submission" date="2020-07" db="EMBL/GenBank/DDBJ databases">
        <title>Sequencing the genomes of 1000 actinobacteria strains.</title>
        <authorList>
            <person name="Klenk H.-P."/>
        </authorList>
    </citation>
    <scope>NUCLEOTIDE SEQUENCE [LARGE SCALE GENOMIC DNA]</scope>
    <source>
        <strain evidence="2 3">DSM 24662</strain>
    </source>
</reference>
<feature type="region of interest" description="Disordered" evidence="1">
    <location>
        <begin position="1"/>
        <end position="93"/>
    </location>
</feature>
<evidence type="ECO:0000313" key="3">
    <source>
        <dbReference type="Proteomes" id="UP000576969"/>
    </source>
</evidence>
<sequence length="93" mass="9741">MPQELPPPAAAAAASAVKPPVPPRMRRETEPEGGDMDHHHDRREGGRPTPQDPVEYAAASGTGNPDADRGDIAEEVPPAQASSLEDPGEEGED</sequence>
<accession>A0A7Y9GNN4</accession>